<dbReference type="KEGG" id="knv:Pan216_40220"/>
<dbReference type="SUPFAM" id="SSF54913">
    <property type="entry name" value="GlnB-like"/>
    <property type="match status" value="1"/>
</dbReference>
<proteinExistence type="inferred from homology"/>
<dbReference type="Gene3D" id="3.30.70.120">
    <property type="match status" value="1"/>
</dbReference>
<dbReference type="GO" id="GO:0010038">
    <property type="term" value="P:response to metal ion"/>
    <property type="evidence" value="ECO:0007669"/>
    <property type="project" value="InterPro"/>
</dbReference>
<reference evidence="2 3" key="1">
    <citation type="submission" date="2019-02" db="EMBL/GenBank/DDBJ databases">
        <title>Deep-cultivation of Planctomycetes and their phenomic and genomic characterization uncovers novel biology.</title>
        <authorList>
            <person name="Wiegand S."/>
            <person name="Jogler M."/>
            <person name="Boedeker C."/>
            <person name="Pinto D."/>
            <person name="Vollmers J."/>
            <person name="Rivas-Marin E."/>
            <person name="Kohn T."/>
            <person name="Peeters S.H."/>
            <person name="Heuer A."/>
            <person name="Rast P."/>
            <person name="Oberbeckmann S."/>
            <person name="Bunk B."/>
            <person name="Jeske O."/>
            <person name="Meyerdierks A."/>
            <person name="Storesund J.E."/>
            <person name="Kallscheuer N."/>
            <person name="Luecker S."/>
            <person name="Lage O.M."/>
            <person name="Pohl T."/>
            <person name="Merkel B.J."/>
            <person name="Hornburger P."/>
            <person name="Mueller R.-W."/>
            <person name="Bruemmer F."/>
            <person name="Labrenz M."/>
            <person name="Spormann A.M."/>
            <person name="Op den Camp H."/>
            <person name="Overmann J."/>
            <person name="Amann R."/>
            <person name="Jetten M.S.M."/>
            <person name="Mascher T."/>
            <person name="Medema M.H."/>
            <person name="Devos D.P."/>
            <person name="Kaster A.-K."/>
            <person name="Ovreas L."/>
            <person name="Rohde M."/>
            <person name="Galperin M.Y."/>
            <person name="Jogler C."/>
        </authorList>
    </citation>
    <scope>NUCLEOTIDE SEQUENCE [LARGE SCALE GENOMIC DNA]</scope>
    <source>
        <strain evidence="2 3">Pan216</strain>
    </source>
</reference>
<name>A0A518B844_9BACT</name>
<dbReference type="AlphaFoldDB" id="A0A518B844"/>
<dbReference type="PANTHER" id="PTHR23419">
    <property type="entry name" value="DIVALENT CATION TOLERANCE CUTA-RELATED"/>
    <property type="match status" value="1"/>
</dbReference>
<accession>A0A518B844</accession>
<dbReference type="InterPro" id="IPR011322">
    <property type="entry name" value="N-reg_PII-like_a/b"/>
</dbReference>
<dbReference type="InterPro" id="IPR015867">
    <property type="entry name" value="N-reg_PII/ATP_PRibTrfase_C"/>
</dbReference>
<evidence type="ECO:0000256" key="1">
    <source>
        <dbReference type="ARBA" id="ARBA00010169"/>
    </source>
</evidence>
<gene>
    <name evidence="2" type="primary">cutA</name>
    <name evidence="2" type="ORF">Pan216_40220</name>
</gene>
<sequence>MTAMLVYMTTGEREEARTIGQALVQERLAACVNMIEPMTSIYRWEGKIQEDKEVVLLAKTTSEQLADLIEKVKSLHSYACPCIVAVPIQGGNPAFLQWIAVETAPDG</sequence>
<dbReference type="GO" id="GO:0005507">
    <property type="term" value="F:copper ion binding"/>
    <property type="evidence" value="ECO:0007669"/>
    <property type="project" value="TreeGrafter"/>
</dbReference>
<dbReference type="Proteomes" id="UP000317093">
    <property type="component" value="Chromosome"/>
</dbReference>
<dbReference type="PANTHER" id="PTHR23419:SF8">
    <property type="entry name" value="FI09726P"/>
    <property type="match status" value="1"/>
</dbReference>
<protein>
    <submittedName>
        <fullName evidence="2">Divalent-cation tolerance protein CutA</fullName>
    </submittedName>
</protein>
<evidence type="ECO:0000313" key="3">
    <source>
        <dbReference type="Proteomes" id="UP000317093"/>
    </source>
</evidence>
<dbReference type="OrthoDB" id="37622at2"/>
<dbReference type="Pfam" id="PF03091">
    <property type="entry name" value="CutA1"/>
    <property type="match status" value="1"/>
</dbReference>
<evidence type="ECO:0000313" key="2">
    <source>
        <dbReference type="EMBL" id="QDU63147.1"/>
    </source>
</evidence>
<comment type="similarity">
    <text evidence="1">Belongs to the CutA family.</text>
</comment>
<dbReference type="InterPro" id="IPR004323">
    <property type="entry name" value="Ion_tolerance_CutA"/>
</dbReference>
<organism evidence="2 3">
    <name type="scientific">Kolteria novifilia</name>
    <dbReference type="NCBI Taxonomy" id="2527975"/>
    <lineage>
        <taxon>Bacteria</taxon>
        <taxon>Pseudomonadati</taxon>
        <taxon>Planctomycetota</taxon>
        <taxon>Planctomycetia</taxon>
        <taxon>Kolteriales</taxon>
        <taxon>Kolteriaceae</taxon>
        <taxon>Kolteria</taxon>
    </lineage>
</organism>
<dbReference type="RefSeq" id="WP_145260390.1">
    <property type="nucleotide sequence ID" value="NZ_CP036279.1"/>
</dbReference>
<dbReference type="EMBL" id="CP036279">
    <property type="protein sequence ID" value="QDU63147.1"/>
    <property type="molecule type" value="Genomic_DNA"/>
</dbReference>
<keyword evidence="3" id="KW-1185">Reference proteome</keyword>